<dbReference type="GO" id="GO:0019005">
    <property type="term" value="C:SCF ubiquitin ligase complex"/>
    <property type="evidence" value="ECO:0007669"/>
    <property type="project" value="TreeGrafter"/>
</dbReference>
<dbReference type="RefSeq" id="XP_024665421.1">
    <property type="nucleotide sequence ID" value="XM_024809653.1"/>
</dbReference>
<organism evidence="3 4">
    <name type="scientific">Wickerhamiella sorbophila</name>
    <dbReference type="NCBI Taxonomy" id="45607"/>
    <lineage>
        <taxon>Eukaryota</taxon>
        <taxon>Fungi</taxon>
        <taxon>Dikarya</taxon>
        <taxon>Ascomycota</taxon>
        <taxon>Saccharomycotina</taxon>
        <taxon>Dipodascomycetes</taxon>
        <taxon>Dipodascales</taxon>
        <taxon>Trichomonascaceae</taxon>
        <taxon>Wickerhamiella</taxon>
    </lineage>
</organism>
<dbReference type="SMART" id="SM00367">
    <property type="entry name" value="LRR_CC"/>
    <property type="match status" value="5"/>
</dbReference>
<evidence type="ECO:0000259" key="2">
    <source>
        <dbReference type="Pfam" id="PF23550"/>
    </source>
</evidence>
<dbReference type="GeneID" id="36516844"/>
<dbReference type="Proteomes" id="UP000238350">
    <property type="component" value="Unassembled WGS sequence"/>
</dbReference>
<comment type="caution">
    <text evidence="3">The sequence shown here is derived from an EMBL/GenBank/DDBJ whole genome shotgun (WGS) entry which is preliminary data.</text>
</comment>
<dbReference type="PANTHER" id="PTHR13318">
    <property type="entry name" value="PARTNER OF PAIRED, ISOFORM B-RELATED"/>
    <property type="match status" value="1"/>
</dbReference>
<dbReference type="InterPro" id="IPR056451">
    <property type="entry name" value="Znf_Tbcl_Rhp7"/>
</dbReference>
<dbReference type="InterPro" id="IPR032675">
    <property type="entry name" value="LRR_dom_sf"/>
</dbReference>
<dbReference type="Gene3D" id="3.80.10.10">
    <property type="entry name" value="Ribonuclease Inhibitor"/>
    <property type="match status" value="2"/>
</dbReference>
<dbReference type="EMBL" id="NDIQ01000021">
    <property type="protein sequence ID" value="PRT55476.1"/>
    <property type="molecule type" value="Genomic_DNA"/>
</dbReference>
<dbReference type="OrthoDB" id="1924287at2759"/>
<gene>
    <name evidence="3" type="ORF">B9G98_03096</name>
</gene>
<dbReference type="SUPFAM" id="SSF52047">
    <property type="entry name" value="RNI-like"/>
    <property type="match status" value="1"/>
</dbReference>
<name>A0A2T0FKF9_9ASCO</name>
<evidence type="ECO:0000313" key="4">
    <source>
        <dbReference type="Proteomes" id="UP000238350"/>
    </source>
</evidence>
<accession>A0A2T0FKF9</accession>
<protein>
    <submittedName>
        <fullName evidence="3">DNA repair protein rhp7</fullName>
    </submittedName>
</protein>
<keyword evidence="4" id="KW-1185">Reference proteome</keyword>
<dbReference type="Pfam" id="PF23550">
    <property type="entry name" value="zf_Tbcl_Rhp7"/>
    <property type="match status" value="1"/>
</dbReference>
<reference evidence="3 4" key="1">
    <citation type="submission" date="2017-04" db="EMBL/GenBank/DDBJ databases">
        <title>Genome sequencing of [Candida] sorbophila.</title>
        <authorList>
            <person name="Ahn J.O."/>
        </authorList>
    </citation>
    <scope>NUCLEOTIDE SEQUENCE [LARGE SCALE GENOMIC DNA]</scope>
    <source>
        <strain evidence="3 4">DS02</strain>
    </source>
</reference>
<dbReference type="AlphaFoldDB" id="A0A2T0FKF9"/>
<feature type="compositionally biased region" description="Basic and acidic residues" evidence="1">
    <location>
        <begin position="24"/>
        <end position="48"/>
    </location>
</feature>
<feature type="region of interest" description="Disordered" evidence="1">
    <location>
        <begin position="22"/>
        <end position="53"/>
    </location>
</feature>
<dbReference type="STRING" id="45607.A0A2T0FKF9"/>
<evidence type="ECO:0000256" key="1">
    <source>
        <dbReference type="SAM" id="MobiDB-lite"/>
    </source>
</evidence>
<dbReference type="GO" id="GO:0031146">
    <property type="term" value="P:SCF-dependent proteasomal ubiquitin-dependent protein catabolic process"/>
    <property type="evidence" value="ECO:0007669"/>
    <property type="project" value="TreeGrafter"/>
</dbReference>
<evidence type="ECO:0000313" key="3">
    <source>
        <dbReference type="EMBL" id="PRT55476.1"/>
    </source>
</evidence>
<dbReference type="InterPro" id="IPR006553">
    <property type="entry name" value="Leu-rich_rpt_Cys-con_subtyp"/>
</dbReference>
<feature type="domain" description="DNA repair protein rhp7 treble clef" evidence="2">
    <location>
        <begin position="85"/>
        <end position="118"/>
    </location>
</feature>
<sequence>MSSVRGPNSALTEFLRSQGINAGEIRDRWERRQRGVDPRTEDGSENRPEAVATLDGGADPEVEAIALAAARKSRADAEDYEQEGTTKCVYCGSRFTITVYSKQVDDGFACLSCAARSKPAKPKKTATAAARKKRKKTAESLLEQQNRAVPSLQDLCISCVADYIDDVDELGDLSSQNFIKISAILSRNRKLTARTCQLFFRPEATTLELWDCSELPCESFNLIPALCPNLKRLVLGMCGQLNNENLKRISELQSLEEIVLDGAFLIRKEAWIEFFETIGSQLKKLTIKSVYRVDVEVLAMLVEMCSSLESLTLVRLSQLCDTTPFYLLGNLAQLKHLELIELEPEALDDNCMLNTLNMVGSQLESLTVSTANLTDKFIDAVAATCGSLTSLELINLSAVTEEAVTNMFESWSERSTPGLQTLSLQRCIALGDKVIEAFLKHSRTTLVDLNVNSLRLLSGKSINSFASLPNLTKLDVGFVGSVEPQHIYKLATSRSLKLVLAFGNIRLSDMPLPTNLTVVGTM</sequence>
<proteinExistence type="predicted"/>